<dbReference type="AlphaFoldDB" id="A0AAV0IXH1"/>
<proteinExistence type="inferred from homology"/>
<dbReference type="InterPro" id="IPR001130">
    <property type="entry name" value="TatD-like"/>
</dbReference>
<protein>
    <recommendedName>
        <fullName evidence="7">TatD related DNase</fullName>
    </recommendedName>
</protein>
<evidence type="ECO:0000256" key="3">
    <source>
        <dbReference type="ARBA" id="ARBA00022723"/>
    </source>
</evidence>
<evidence type="ECO:0000313" key="6">
    <source>
        <dbReference type="Proteomes" id="UP001154282"/>
    </source>
</evidence>
<comment type="caution">
    <text evidence="5">The sequence shown here is derived from an EMBL/GenBank/DDBJ whole genome shotgun (WGS) entry which is preliminary data.</text>
</comment>
<dbReference type="Gene3D" id="3.20.20.140">
    <property type="entry name" value="Metal-dependent hydrolases"/>
    <property type="match status" value="3"/>
</dbReference>
<dbReference type="EMBL" id="CAMGYJ010000004">
    <property type="protein sequence ID" value="CAI0402226.1"/>
    <property type="molecule type" value="Genomic_DNA"/>
</dbReference>
<dbReference type="GO" id="GO:0008296">
    <property type="term" value="F:3'-5'-DNA exonuclease activity"/>
    <property type="evidence" value="ECO:0007669"/>
    <property type="project" value="TreeGrafter"/>
</dbReference>
<sequence length="306" mass="34973">MVTVRMIDGMFRGTYNGKQHHVADIPAVLTRAWNASLSSGMKIFAFDFSCSVWSSPNMFAIEYLSVASRKFLLPTVSSVGLAIAETDGLSLLILLKLIEGSFWRVGCSTLISITFYREAFLYCWNLKKVGIRRTISKLCCRWPKKEFGKERYFEKQFELAHATKLPMFLHMRAAAEDFCEIMERYKERFTGGVTHSFTGSADDRDKFLAFRNMYIVVRDIPIQHVKSSWPFRKKEKYERGSIVKGRNEPCLVRQVLEVVAGCKGFIDTEEMIRIIYQSTCRMFFPQDLDSAADSLLAGGDQDSQGT</sequence>
<dbReference type="PANTHER" id="PTHR10060:SF15">
    <property type="entry name" value="DEOXYRIBONUCLEASE TATDN1"/>
    <property type="match status" value="1"/>
</dbReference>
<comment type="similarity">
    <text evidence="1">Belongs to the metallo-dependent hydrolases superfamily. TatD-type hydrolase family.</text>
</comment>
<keyword evidence="3" id="KW-0479">Metal-binding</keyword>
<evidence type="ECO:0008006" key="7">
    <source>
        <dbReference type="Google" id="ProtNLM"/>
    </source>
</evidence>
<dbReference type="InterPro" id="IPR018228">
    <property type="entry name" value="DNase_TatD-rel_CS"/>
</dbReference>
<dbReference type="PANTHER" id="PTHR10060">
    <property type="entry name" value="TATD FAMILY DEOXYRIBONUCLEASE"/>
    <property type="match status" value="1"/>
</dbReference>
<dbReference type="GO" id="GO:0046872">
    <property type="term" value="F:metal ion binding"/>
    <property type="evidence" value="ECO:0007669"/>
    <property type="project" value="UniProtKB-KW"/>
</dbReference>
<dbReference type="Proteomes" id="UP001154282">
    <property type="component" value="Unassembled WGS sequence"/>
</dbReference>
<accession>A0AAV0IXH1</accession>
<evidence type="ECO:0000256" key="1">
    <source>
        <dbReference type="ARBA" id="ARBA00009275"/>
    </source>
</evidence>
<dbReference type="SUPFAM" id="SSF51556">
    <property type="entry name" value="Metallo-dependent hydrolases"/>
    <property type="match status" value="1"/>
</dbReference>
<keyword evidence="6" id="KW-1185">Reference proteome</keyword>
<reference evidence="5" key="1">
    <citation type="submission" date="2022-08" db="EMBL/GenBank/DDBJ databases">
        <authorList>
            <person name="Gutierrez-Valencia J."/>
        </authorList>
    </citation>
    <scope>NUCLEOTIDE SEQUENCE</scope>
</reference>
<dbReference type="InterPro" id="IPR050891">
    <property type="entry name" value="TatD-type_Hydrolase"/>
</dbReference>
<keyword evidence="2" id="KW-0540">Nuclease</keyword>
<organism evidence="5 6">
    <name type="scientific">Linum tenue</name>
    <dbReference type="NCBI Taxonomy" id="586396"/>
    <lineage>
        <taxon>Eukaryota</taxon>
        <taxon>Viridiplantae</taxon>
        <taxon>Streptophyta</taxon>
        <taxon>Embryophyta</taxon>
        <taxon>Tracheophyta</taxon>
        <taxon>Spermatophyta</taxon>
        <taxon>Magnoliopsida</taxon>
        <taxon>eudicotyledons</taxon>
        <taxon>Gunneridae</taxon>
        <taxon>Pentapetalae</taxon>
        <taxon>rosids</taxon>
        <taxon>fabids</taxon>
        <taxon>Malpighiales</taxon>
        <taxon>Linaceae</taxon>
        <taxon>Linum</taxon>
    </lineage>
</organism>
<dbReference type="InterPro" id="IPR032466">
    <property type="entry name" value="Metal_Hydrolase"/>
</dbReference>
<evidence type="ECO:0000313" key="5">
    <source>
        <dbReference type="EMBL" id="CAI0402226.1"/>
    </source>
</evidence>
<dbReference type="GO" id="GO:0005829">
    <property type="term" value="C:cytosol"/>
    <property type="evidence" value="ECO:0007669"/>
    <property type="project" value="TreeGrafter"/>
</dbReference>
<evidence type="ECO:0000256" key="2">
    <source>
        <dbReference type="ARBA" id="ARBA00022722"/>
    </source>
</evidence>
<keyword evidence="4" id="KW-0378">Hydrolase</keyword>
<gene>
    <name evidence="5" type="ORF">LITE_LOCUS11514</name>
</gene>
<name>A0AAV0IXH1_9ROSI</name>
<evidence type="ECO:0000256" key="4">
    <source>
        <dbReference type="ARBA" id="ARBA00022801"/>
    </source>
</evidence>
<dbReference type="PROSITE" id="PS01090">
    <property type="entry name" value="TATD_2"/>
    <property type="match status" value="1"/>
</dbReference>
<dbReference type="Pfam" id="PF01026">
    <property type="entry name" value="TatD_DNase"/>
    <property type="match status" value="1"/>
</dbReference>